<organism evidence="3 4">
    <name type="scientific">Methylocaldum marinum</name>
    <dbReference type="NCBI Taxonomy" id="1432792"/>
    <lineage>
        <taxon>Bacteria</taxon>
        <taxon>Pseudomonadati</taxon>
        <taxon>Pseudomonadota</taxon>
        <taxon>Gammaproteobacteria</taxon>
        <taxon>Methylococcales</taxon>
        <taxon>Methylococcaceae</taxon>
        <taxon>Methylocaldum</taxon>
    </lineage>
</organism>
<evidence type="ECO:0000313" key="4">
    <source>
        <dbReference type="Proteomes" id="UP000266313"/>
    </source>
</evidence>
<keyword evidence="2" id="KW-0472">Membrane</keyword>
<dbReference type="CDD" id="cd04647">
    <property type="entry name" value="LbH_MAT_like"/>
    <property type="match status" value="1"/>
</dbReference>
<dbReference type="EMBL" id="AP017928">
    <property type="protein sequence ID" value="BBA35953.1"/>
    <property type="molecule type" value="Genomic_DNA"/>
</dbReference>
<keyword evidence="2" id="KW-0812">Transmembrane</keyword>
<feature type="transmembrane region" description="Helical" evidence="2">
    <location>
        <begin position="12"/>
        <end position="36"/>
    </location>
</feature>
<keyword evidence="4" id="KW-1185">Reference proteome</keyword>
<dbReference type="Gene3D" id="2.160.10.10">
    <property type="entry name" value="Hexapeptide repeat proteins"/>
    <property type="match status" value="1"/>
</dbReference>
<evidence type="ECO:0000256" key="2">
    <source>
        <dbReference type="SAM" id="Phobius"/>
    </source>
</evidence>
<gene>
    <name evidence="3" type="ORF">sS8_4022</name>
</gene>
<comment type="similarity">
    <text evidence="1">Belongs to the transferase hexapeptide repeat family.</text>
</comment>
<proteinExistence type="inferred from homology"/>
<dbReference type="InterPro" id="IPR011004">
    <property type="entry name" value="Trimer_LpxA-like_sf"/>
</dbReference>
<protein>
    <submittedName>
        <fullName evidence="3">Uncharacterized protein</fullName>
    </submittedName>
</protein>
<evidence type="ECO:0000313" key="3">
    <source>
        <dbReference type="EMBL" id="BBA35953.1"/>
    </source>
</evidence>
<reference evidence="3 4" key="1">
    <citation type="submission" date="2016-12" db="EMBL/GenBank/DDBJ databases">
        <title>Genome sequencing of Methylocaldum marinum.</title>
        <authorList>
            <person name="Takeuchi M."/>
            <person name="Kamagata Y."/>
            <person name="Hiraoka S."/>
            <person name="Oshima K."/>
            <person name="Hattori M."/>
            <person name="Iwasaki W."/>
        </authorList>
    </citation>
    <scope>NUCLEOTIDE SEQUENCE [LARGE SCALE GENOMIC DNA]</scope>
    <source>
        <strain evidence="3 4">S8</strain>
    </source>
</reference>
<evidence type="ECO:0000256" key="1">
    <source>
        <dbReference type="ARBA" id="ARBA00007274"/>
    </source>
</evidence>
<dbReference type="OrthoDB" id="5568655at2"/>
<dbReference type="KEGG" id="mmai:sS8_4022"/>
<dbReference type="Pfam" id="PF14602">
    <property type="entry name" value="Hexapep_2"/>
    <property type="match status" value="1"/>
</dbReference>
<accession>A0A250KWB4</accession>
<dbReference type="SUPFAM" id="SSF51161">
    <property type="entry name" value="Trimeric LpxA-like enzymes"/>
    <property type="match status" value="1"/>
</dbReference>
<sequence>MAKSGKTPAYLFFLADFSTLLLEGGLYFVSFAAPIYAIQALGVTHPLALLFAAIVGWLGAAIVFMGLLVFLKRTIVGDVPYGRFYLTSPKAYRWIAADRLVKIMIRSPFRNLINETGFLRYLFYRGMGAQFPATFLMGNGAKLPEPWAITMGSHVHIGDEAVLAGHKVEGNVVTLDRIEIGDNVLIGARAIVFPGVTIGNGAIVGANSVVTRGTTIGPGEIWSGNPARKIERFRLAPAAMPSTKARAEAG</sequence>
<dbReference type="InterPro" id="IPR001451">
    <property type="entry name" value="Hexapep"/>
</dbReference>
<dbReference type="Proteomes" id="UP000266313">
    <property type="component" value="Chromosome"/>
</dbReference>
<keyword evidence="2" id="KW-1133">Transmembrane helix</keyword>
<dbReference type="InterPro" id="IPR050179">
    <property type="entry name" value="Trans_hexapeptide_repeat"/>
</dbReference>
<dbReference type="PANTHER" id="PTHR43300">
    <property type="entry name" value="ACETYLTRANSFERASE"/>
    <property type="match status" value="1"/>
</dbReference>
<name>A0A250KWB4_9GAMM</name>
<dbReference type="RefSeq" id="WP_119631217.1">
    <property type="nucleotide sequence ID" value="NZ_AP017928.1"/>
</dbReference>
<feature type="transmembrane region" description="Helical" evidence="2">
    <location>
        <begin position="48"/>
        <end position="71"/>
    </location>
</feature>
<dbReference type="AlphaFoldDB" id="A0A250KWB4"/>